<keyword evidence="3" id="KW-1185">Reference proteome</keyword>
<dbReference type="EMBL" id="SMSJ01000129">
    <property type="protein sequence ID" value="TDH58335.1"/>
    <property type="molecule type" value="Genomic_DNA"/>
</dbReference>
<evidence type="ECO:0000313" key="3">
    <source>
        <dbReference type="Proteomes" id="UP000295096"/>
    </source>
</evidence>
<organism evidence="2 3">
    <name type="scientific">Dankookia rubra</name>
    <dbReference type="NCBI Taxonomy" id="1442381"/>
    <lineage>
        <taxon>Bacteria</taxon>
        <taxon>Pseudomonadati</taxon>
        <taxon>Pseudomonadota</taxon>
        <taxon>Alphaproteobacteria</taxon>
        <taxon>Acetobacterales</taxon>
        <taxon>Roseomonadaceae</taxon>
        <taxon>Dankookia</taxon>
    </lineage>
</organism>
<evidence type="ECO:0000259" key="1">
    <source>
        <dbReference type="Pfam" id="PF13924"/>
    </source>
</evidence>
<proteinExistence type="predicted"/>
<protein>
    <recommendedName>
        <fullName evidence="1">Lipocalin-like domain-containing protein</fullName>
    </recommendedName>
</protein>
<evidence type="ECO:0000313" key="2">
    <source>
        <dbReference type="EMBL" id="TDH58335.1"/>
    </source>
</evidence>
<comment type="caution">
    <text evidence="2">The sequence shown here is derived from an EMBL/GenBank/DDBJ whole genome shotgun (WGS) entry which is preliminary data.</text>
</comment>
<dbReference type="Proteomes" id="UP000295096">
    <property type="component" value="Unassembled WGS sequence"/>
</dbReference>
<gene>
    <name evidence="2" type="ORF">E2C06_33095</name>
</gene>
<accession>A0A4V3A988</accession>
<feature type="domain" description="Lipocalin-like" evidence="1">
    <location>
        <begin position="6"/>
        <end position="125"/>
    </location>
</feature>
<name>A0A4V3A988_9PROT</name>
<reference evidence="2 3" key="1">
    <citation type="journal article" date="2016" name="J. Microbiol.">
        <title>Dankookia rubra gen. nov., sp. nov., an alphaproteobacterium isolated from sediment of a shallow stream.</title>
        <authorList>
            <person name="Kim W.H."/>
            <person name="Kim D.H."/>
            <person name="Kang K."/>
            <person name="Ahn T.Y."/>
        </authorList>
    </citation>
    <scope>NUCLEOTIDE SEQUENCE [LARGE SCALE GENOMIC DNA]</scope>
    <source>
        <strain evidence="2 3">JCM30602</strain>
    </source>
</reference>
<sequence length="127" mass="14126">MKEKMIGIWRLVQVTARDPEGRIIPSEFGPTPIGTVQFDAERMMAALGDSRPPAAGETRFWVAYTGVWDFDGTVLSTRVDAAHPANRIGTDQVRQVRFEGARVVLQPPLRMVKGVVNHLELAWEKVG</sequence>
<dbReference type="AlphaFoldDB" id="A0A4V3A988"/>
<dbReference type="OrthoDB" id="7271257at2"/>
<dbReference type="Pfam" id="PF13924">
    <property type="entry name" value="Lipocalin_5"/>
    <property type="match status" value="1"/>
</dbReference>
<dbReference type="InterPro" id="IPR024311">
    <property type="entry name" value="Lipocalin-like"/>
</dbReference>